<comment type="catalytic activity">
    <reaction evidence="5 6">
        <text>9-ribosyl-trans-zeatin 5'-phosphate + H2O = trans-zeatin + D-ribose 5-phosphate</text>
        <dbReference type="Rhea" id="RHEA:48564"/>
        <dbReference type="ChEBI" id="CHEBI:15377"/>
        <dbReference type="ChEBI" id="CHEBI:16522"/>
        <dbReference type="ChEBI" id="CHEBI:78346"/>
        <dbReference type="ChEBI" id="CHEBI:87947"/>
        <dbReference type="EC" id="3.2.2.n1"/>
    </reaction>
</comment>
<keyword evidence="3 6" id="KW-0203">Cytokinin biosynthesis</keyword>
<dbReference type="EMBL" id="JADCNM010000004">
    <property type="protein sequence ID" value="KAG0486607.1"/>
    <property type="molecule type" value="Genomic_DNA"/>
</dbReference>
<evidence type="ECO:0000256" key="4">
    <source>
        <dbReference type="ARBA" id="ARBA00047718"/>
    </source>
</evidence>
<evidence type="ECO:0000256" key="3">
    <source>
        <dbReference type="ARBA" id="ARBA00022712"/>
    </source>
</evidence>
<evidence type="ECO:0000256" key="6">
    <source>
        <dbReference type="RuleBase" id="RU363015"/>
    </source>
</evidence>
<dbReference type="PANTHER" id="PTHR31223:SF14">
    <property type="entry name" value="CYTOKININ RIBOSIDE 5'-MONOPHOSPHATE PHOSPHORIBOHYDROLASE LOG5"/>
    <property type="match status" value="1"/>
</dbReference>
<protein>
    <recommendedName>
        <fullName evidence="2 6">Cytokinin riboside 5'-monophosphate phosphoribohydrolase</fullName>
        <ecNumber evidence="2 6">3.2.2.n1</ecNumber>
    </recommendedName>
</protein>
<gene>
    <name evidence="8" type="ORF">HPP92_008702</name>
</gene>
<comment type="catalytic activity">
    <reaction evidence="4 6">
        <text>N(6)-(dimethylallyl)adenosine 5'-phosphate + H2O = N(6)-dimethylallyladenine + D-ribose 5-phosphate</text>
        <dbReference type="Rhea" id="RHEA:48560"/>
        <dbReference type="ChEBI" id="CHEBI:15377"/>
        <dbReference type="ChEBI" id="CHEBI:17660"/>
        <dbReference type="ChEBI" id="CHEBI:57526"/>
        <dbReference type="ChEBI" id="CHEBI:78346"/>
        <dbReference type="EC" id="3.2.2.n1"/>
    </reaction>
</comment>
<comment type="similarity">
    <text evidence="1 6">Belongs to the LOG family.</text>
</comment>
<organism evidence="8 9">
    <name type="scientific">Vanilla planifolia</name>
    <name type="common">Vanilla</name>
    <dbReference type="NCBI Taxonomy" id="51239"/>
    <lineage>
        <taxon>Eukaryota</taxon>
        <taxon>Viridiplantae</taxon>
        <taxon>Streptophyta</taxon>
        <taxon>Embryophyta</taxon>
        <taxon>Tracheophyta</taxon>
        <taxon>Spermatophyta</taxon>
        <taxon>Magnoliopsida</taxon>
        <taxon>Liliopsida</taxon>
        <taxon>Asparagales</taxon>
        <taxon>Orchidaceae</taxon>
        <taxon>Vanilloideae</taxon>
        <taxon>Vanilleae</taxon>
        <taxon>Vanilla</taxon>
    </lineage>
</organism>
<evidence type="ECO:0000313" key="9">
    <source>
        <dbReference type="Proteomes" id="UP000639772"/>
    </source>
</evidence>
<dbReference type="GO" id="GO:0016799">
    <property type="term" value="F:hydrolase activity, hydrolyzing N-glycosyl compounds"/>
    <property type="evidence" value="ECO:0007669"/>
    <property type="project" value="TreeGrafter"/>
</dbReference>
<proteinExistence type="inferred from homology"/>
<dbReference type="Pfam" id="PF03641">
    <property type="entry name" value="Lysine_decarbox"/>
    <property type="match status" value="1"/>
</dbReference>
<feature type="region of interest" description="Disordered" evidence="7">
    <location>
        <begin position="224"/>
        <end position="247"/>
    </location>
</feature>
<comment type="caution">
    <text evidence="8">The sequence shown here is derived from an EMBL/GenBank/DDBJ whole genome shotgun (WGS) entry which is preliminary data.</text>
</comment>
<name>A0A835V5X3_VANPL</name>
<dbReference type="SUPFAM" id="SSF102405">
    <property type="entry name" value="MCP/YpsA-like"/>
    <property type="match status" value="1"/>
</dbReference>
<dbReference type="GO" id="GO:0005634">
    <property type="term" value="C:nucleus"/>
    <property type="evidence" value="ECO:0007669"/>
    <property type="project" value="TreeGrafter"/>
</dbReference>
<dbReference type="Proteomes" id="UP000639772">
    <property type="component" value="Unassembled WGS sequence"/>
</dbReference>
<dbReference type="GO" id="GO:0005829">
    <property type="term" value="C:cytosol"/>
    <property type="evidence" value="ECO:0007669"/>
    <property type="project" value="TreeGrafter"/>
</dbReference>
<comment type="function">
    <text evidence="6">Cytokinin-activating enzyme working in the direct activation pathway. Phosphoribohydrolase that converts inactive cytokinin nucleotides to the biologically active free-base forms.</text>
</comment>
<dbReference type="OrthoDB" id="414463at2759"/>
<dbReference type="AlphaFoldDB" id="A0A835V5X3"/>
<dbReference type="EC" id="3.2.2.n1" evidence="2 6"/>
<accession>A0A835V5X3</accession>
<evidence type="ECO:0000256" key="2">
    <source>
        <dbReference type="ARBA" id="ARBA00012205"/>
    </source>
</evidence>
<dbReference type="Gene3D" id="3.40.50.450">
    <property type="match status" value="1"/>
</dbReference>
<dbReference type="InterPro" id="IPR005269">
    <property type="entry name" value="LOG"/>
</dbReference>
<sequence length="247" mass="26848">MEESNAARSRFGRVCVYCGSSIGKRAAYQDAAIDLGNELVRRKVGLVYGGGSVGLMGLVSKAVHMAGGSVIGVIPWTLMSEEEVGRAELYDGQVTGESVGEVRAVANMHERKAEMARLSDAFIALPGGYGTLEELLEVITWAQLGIHTKPVGLLNVEGYYNSLLDFVDRAVDEGFIKPIDRRIIVSASNAQDLLQKLEEYVPVQDALVAKLQWEIEMVECNSSHPTQKLHGTKRGRETGKGLRGKLT</sequence>
<dbReference type="InterPro" id="IPR031100">
    <property type="entry name" value="LOG_fam"/>
</dbReference>
<evidence type="ECO:0000256" key="5">
    <source>
        <dbReference type="ARBA" id="ARBA00049153"/>
    </source>
</evidence>
<evidence type="ECO:0000256" key="1">
    <source>
        <dbReference type="ARBA" id="ARBA00006763"/>
    </source>
</evidence>
<evidence type="ECO:0000313" key="8">
    <source>
        <dbReference type="EMBL" id="KAG0486607.1"/>
    </source>
</evidence>
<keyword evidence="6" id="KW-0378">Hydrolase</keyword>
<dbReference type="PANTHER" id="PTHR31223">
    <property type="entry name" value="LOG FAMILY PROTEIN YJL055W"/>
    <property type="match status" value="1"/>
</dbReference>
<evidence type="ECO:0000256" key="7">
    <source>
        <dbReference type="SAM" id="MobiDB-lite"/>
    </source>
</evidence>
<reference evidence="8 9" key="1">
    <citation type="journal article" date="2020" name="Nat. Food">
        <title>A phased Vanilla planifolia genome enables genetic improvement of flavour and production.</title>
        <authorList>
            <person name="Hasing T."/>
            <person name="Tang H."/>
            <person name="Brym M."/>
            <person name="Khazi F."/>
            <person name="Huang T."/>
            <person name="Chambers A.H."/>
        </authorList>
    </citation>
    <scope>NUCLEOTIDE SEQUENCE [LARGE SCALE GENOMIC DNA]</scope>
    <source>
        <tissue evidence="8">Leaf</tissue>
    </source>
</reference>
<dbReference type="NCBIfam" id="TIGR00730">
    <property type="entry name" value="Rossman fold protein, TIGR00730 family"/>
    <property type="match status" value="1"/>
</dbReference>
<dbReference type="GO" id="GO:0009691">
    <property type="term" value="P:cytokinin biosynthetic process"/>
    <property type="evidence" value="ECO:0007669"/>
    <property type="project" value="UniProtKB-UniRule"/>
</dbReference>